<proteinExistence type="predicted"/>
<comment type="caution">
    <text evidence="8">The sequence shown here is derived from an EMBL/GenBank/DDBJ whole genome shotgun (WGS) entry which is preliminary data.</text>
</comment>
<dbReference type="EMBL" id="CAWYQH010000002">
    <property type="protein sequence ID" value="CAK8674014.1"/>
    <property type="molecule type" value="Genomic_DNA"/>
</dbReference>
<keyword evidence="9" id="KW-1185">Reference proteome</keyword>
<feature type="domain" description="TLC" evidence="7">
    <location>
        <begin position="41"/>
        <end position="238"/>
    </location>
</feature>
<evidence type="ECO:0000313" key="9">
    <source>
        <dbReference type="Proteomes" id="UP001642483"/>
    </source>
</evidence>
<keyword evidence="3 6" id="KW-1133">Transmembrane helix</keyword>
<protein>
    <recommendedName>
        <fullName evidence="7">TLC domain-containing protein</fullName>
    </recommendedName>
</protein>
<dbReference type="PROSITE" id="PS50922">
    <property type="entry name" value="TLC"/>
    <property type="match status" value="1"/>
</dbReference>
<feature type="transmembrane region" description="Helical" evidence="6">
    <location>
        <begin position="82"/>
        <end position="105"/>
    </location>
</feature>
<evidence type="ECO:0000256" key="3">
    <source>
        <dbReference type="ARBA" id="ARBA00022989"/>
    </source>
</evidence>
<dbReference type="PANTHER" id="PTHR13439:SF4">
    <property type="entry name" value="TLC DOMAIN-CONTAINING PROTEIN"/>
    <property type="match status" value="1"/>
</dbReference>
<dbReference type="SMART" id="SM00724">
    <property type="entry name" value="TLC"/>
    <property type="match status" value="1"/>
</dbReference>
<name>A0ABP0F6E9_CLALP</name>
<accession>A0ABP0F6E9</accession>
<feature type="transmembrane region" description="Helical" evidence="6">
    <location>
        <begin position="175"/>
        <end position="197"/>
    </location>
</feature>
<dbReference type="InterPro" id="IPR006634">
    <property type="entry name" value="TLC-dom"/>
</dbReference>
<evidence type="ECO:0000256" key="2">
    <source>
        <dbReference type="ARBA" id="ARBA00022692"/>
    </source>
</evidence>
<evidence type="ECO:0000256" key="6">
    <source>
        <dbReference type="SAM" id="Phobius"/>
    </source>
</evidence>
<dbReference type="PANTHER" id="PTHR13439">
    <property type="entry name" value="CT120 PROTEIN"/>
    <property type="match status" value="1"/>
</dbReference>
<gene>
    <name evidence="8" type="ORF">CVLEPA_LOCUS3736</name>
</gene>
<feature type="transmembrane region" description="Helical" evidence="6">
    <location>
        <begin position="209"/>
        <end position="230"/>
    </location>
</feature>
<evidence type="ECO:0000259" key="7">
    <source>
        <dbReference type="PROSITE" id="PS50922"/>
    </source>
</evidence>
<dbReference type="InterPro" id="IPR050846">
    <property type="entry name" value="TLCD"/>
</dbReference>
<evidence type="ECO:0000256" key="4">
    <source>
        <dbReference type="ARBA" id="ARBA00023136"/>
    </source>
</evidence>
<evidence type="ECO:0000256" key="1">
    <source>
        <dbReference type="ARBA" id="ARBA00004141"/>
    </source>
</evidence>
<dbReference type="Pfam" id="PF03798">
    <property type="entry name" value="TRAM_LAG1_CLN8"/>
    <property type="match status" value="1"/>
</dbReference>
<dbReference type="Proteomes" id="UP001642483">
    <property type="component" value="Unassembled WGS sequence"/>
</dbReference>
<reference evidence="8 9" key="1">
    <citation type="submission" date="2024-02" db="EMBL/GenBank/DDBJ databases">
        <authorList>
            <person name="Daric V."/>
            <person name="Darras S."/>
        </authorList>
    </citation>
    <scope>NUCLEOTIDE SEQUENCE [LARGE SCALE GENOMIC DNA]</scope>
</reference>
<keyword evidence="4 5" id="KW-0472">Membrane</keyword>
<evidence type="ECO:0000313" key="8">
    <source>
        <dbReference type="EMBL" id="CAK8674014.1"/>
    </source>
</evidence>
<comment type="subcellular location">
    <subcellularLocation>
        <location evidence="1">Membrane</location>
        <topology evidence="1">Multi-pass membrane protein</topology>
    </subcellularLocation>
</comment>
<feature type="transmembrane region" description="Helical" evidence="6">
    <location>
        <begin position="6"/>
        <end position="27"/>
    </location>
</feature>
<sequence>MYLTDSSTGLLLTLGFAILFKLCSFVIRSLCPIPENVVLHKKFERWFNITVSLTHSCLASMGCLFCFYLDSSLASKMRDGHSFTAVVVTYVSLGYFVHDLVHAIFYRKLSSAWEIIIHHIVVIVSFGVAVILDVYVNFVIVSLLCEISSIFLHIRQLFNLGGIPPTSFVYRMNSLVNIVMYVLFRICTLAWMVRWLVLHRGVVPPMLHSIGTVGMAVMTVINIVLFARLLRKDYGNLIKSAKINTFTKNPEITKKC</sequence>
<feature type="transmembrane region" description="Helical" evidence="6">
    <location>
        <begin position="47"/>
        <end position="70"/>
    </location>
</feature>
<organism evidence="8 9">
    <name type="scientific">Clavelina lepadiformis</name>
    <name type="common">Light-bulb sea squirt</name>
    <name type="synonym">Ascidia lepadiformis</name>
    <dbReference type="NCBI Taxonomy" id="159417"/>
    <lineage>
        <taxon>Eukaryota</taxon>
        <taxon>Metazoa</taxon>
        <taxon>Chordata</taxon>
        <taxon>Tunicata</taxon>
        <taxon>Ascidiacea</taxon>
        <taxon>Aplousobranchia</taxon>
        <taxon>Clavelinidae</taxon>
        <taxon>Clavelina</taxon>
    </lineage>
</organism>
<evidence type="ECO:0000256" key="5">
    <source>
        <dbReference type="PROSITE-ProRule" id="PRU00205"/>
    </source>
</evidence>
<feature type="transmembrane region" description="Helical" evidence="6">
    <location>
        <begin position="112"/>
        <end position="132"/>
    </location>
</feature>
<keyword evidence="2 5" id="KW-0812">Transmembrane</keyword>